<dbReference type="RefSeq" id="XP_015278289.1">
    <property type="nucleotide sequence ID" value="XM_015422803.1"/>
</dbReference>
<keyword evidence="11" id="KW-1015">Disulfide bond</keyword>
<evidence type="ECO:0000256" key="1">
    <source>
        <dbReference type="ARBA" id="ARBA00004651"/>
    </source>
</evidence>
<evidence type="ECO:0000256" key="2">
    <source>
        <dbReference type="ARBA" id="ARBA00020038"/>
    </source>
</evidence>
<keyword evidence="6" id="KW-0037">Angiogenesis</keyword>
<dbReference type="PRINTS" id="PR01532">
    <property type="entry name" value="CXCCHMKINER3"/>
</dbReference>
<feature type="transmembrane region" description="Helical" evidence="17">
    <location>
        <begin position="95"/>
        <end position="117"/>
    </location>
</feature>
<evidence type="ECO:0000256" key="8">
    <source>
        <dbReference type="ARBA" id="ARBA00022989"/>
    </source>
</evidence>
<evidence type="ECO:0000256" key="15">
    <source>
        <dbReference type="ARBA" id="ARBA00030908"/>
    </source>
</evidence>
<keyword evidence="4" id="KW-0145">Chemotaxis</keyword>
<protein>
    <recommendedName>
        <fullName evidence="2">C-X-C chemokine receptor type 3</fullName>
    </recommendedName>
    <alternativeName>
        <fullName evidence="15">Interferon-inducible protein 10 receptor</fullName>
    </alternativeName>
</protein>
<dbReference type="PRINTS" id="PR00657">
    <property type="entry name" value="CCCHEMOKINER"/>
</dbReference>
<evidence type="ECO:0000259" key="18">
    <source>
        <dbReference type="PROSITE" id="PS50262"/>
    </source>
</evidence>
<evidence type="ECO:0000256" key="7">
    <source>
        <dbReference type="ARBA" id="ARBA00022692"/>
    </source>
</evidence>
<comment type="similarity">
    <text evidence="16">Belongs to the G-protein coupled receptor 1 family.</text>
</comment>
<feature type="transmembrane region" description="Helical" evidence="17">
    <location>
        <begin position="129"/>
        <end position="150"/>
    </location>
</feature>
<dbReference type="PROSITE" id="PS50262">
    <property type="entry name" value="G_PROTEIN_RECEP_F1_2"/>
    <property type="match status" value="1"/>
</dbReference>
<dbReference type="Pfam" id="PF00001">
    <property type="entry name" value="7tm_1"/>
    <property type="match status" value="1"/>
</dbReference>
<keyword evidence="13" id="KW-0325">Glycoprotein</keyword>
<gene>
    <name evidence="20" type="primary">CXCR3</name>
</gene>
<feature type="transmembrane region" description="Helical" evidence="17">
    <location>
        <begin position="51"/>
        <end position="75"/>
    </location>
</feature>
<dbReference type="Gene3D" id="1.20.1070.10">
    <property type="entry name" value="Rhodopsin 7-helix transmembrane proteins"/>
    <property type="match status" value="1"/>
</dbReference>
<evidence type="ECO:0000313" key="20">
    <source>
        <dbReference type="RefSeq" id="XP_015278289.1"/>
    </source>
</evidence>
<evidence type="ECO:0000256" key="10">
    <source>
        <dbReference type="ARBA" id="ARBA00023136"/>
    </source>
</evidence>
<keyword evidence="7 16" id="KW-0812">Transmembrane</keyword>
<evidence type="ECO:0000256" key="14">
    <source>
        <dbReference type="ARBA" id="ARBA00023224"/>
    </source>
</evidence>
<dbReference type="PANTHER" id="PTHR10489">
    <property type="entry name" value="CELL ADHESION MOLECULE"/>
    <property type="match status" value="1"/>
</dbReference>
<accession>A0ABM1KX52</accession>
<dbReference type="PROSITE" id="PS00237">
    <property type="entry name" value="G_PROTEIN_RECEP_F1_1"/>
    <property type="match status" value="1"/>
</dbReference>
<evidence type="ECO:0000256" key="17">
    <source>
        <dbReference type="SAM" id="Phobius"/>
    </source>
</evidence>
<dbReference type="InterPro" id="IPR017452">
    <property type="entry name" value="GPCR_Rhodpsn_7TM"/>
</dbReference>
<evidence type="ECO:0000313" key="19">
    <source>
        <dbReference type="Proteomes" id="UP000694871"/>
    </source>
</evidence>
<evidence type="ECO:0000256" key="4">
    <source>
        <dbReference type="ARBA" id="ARBA00022500"/>
    </source>
</evidence>
<evidence type="ECO:0000256" key="13">
    <source>
        <dbReference type="ARBA" id="ARBA00023180"/>
    </source>
</evidence>
<feature type="domain" description="G-protein coupled receptors family 1 profile" evidence="18">
    <location>
        <begin position="30"/>
        <end position="278"/>
    </location>
</feature>
<keyword evidence="8 17" id="KW-1133">Transmembrane helix</keyword>
<dbReference type="PANTHER" id="PTHR10489:SF671">
    <property type="entry name" value="C-X-C CHEMOKINE RECEPTOR TYPE 3"/>
    <property type="match status" value="1"/>
</dbReference>
<comment type="subcellular location">
    <subcellularLocation>
        <location evidence="1">Cell membrane</location>
        <topology evidence="1">Multi-pass membrane protein</topology>
    </subcellularLocation>
</comment>
<dbReference type="SUPFAM" id="SSF81321">
    <property type="entry name" value="Family A G protein-coupled receptor-like"/>
    <property type="match status" value="1"/>
</dbReference>
<dbReference type="PRINTS" id="PR00237">
    <property type="entry name" value="GPCRRHODOPSN"/>
</dbReference>
<keyword evidence="9 16" id="KW-0297">G-protein coupled receptor</keyword>
<feature type="transmembrane region" description="Helical" evidence="17">
    <location>
        <begin position="215"/>
        <end position="241"/>
    </location>
</feature>
<feature type="transmembrane region" description="Helical" evidence="17">
    <location>
        <begin position="261"/>
        <end position="281"/>
    </location>
</feature>
<feature type="transmembrane region" description="Helical" evidence="17">
    <location>
        <begin position="19"/>
        <end position="39"/>
    </location>
</feature>
<feature type="transmembrane region" description="Helical" evidence="17">
    <location>
        <begin position="181"/>
        <end position="203"/>
    </location>
</feature>
<keyword evidence="3" id="KW-1003">Cell membrane</keyword>
<evidence type="ECO:0000256" key="5">
    <source>
        <dbReference type="ARBA" id="ARBA00022641"/>
    </source>
</evidence>
<dbReference type="InterPro" id="IPR000355">
    <property type="entry name" value="Chemokine_rcpt"/>
</dbReference>
<keyword evidence="10 17" id="KW-0472">Membrane</keyword>
<dbReference type="Proteomes" id="UP000694871">
    <property type="component" value="Unplaced"/>
</dbReference>
<evidence type="ECO:0000256" key="3">
    <source>
        <dbReference type="ARBA" id="ARBA00022475"/>
    </source>
</evidence>
<keyword evidence="12 16" id="KW-0675">Receptor</keyword>
<organism evidence="19 20">
    <name type="scientific">Gekko japonicus</name>
    <name type="common">Schlegel's Japanese gecko</name>
    <dbReference type="NCBI Taxonomy" id="146911"/>
    <lineage>
        <taxon>Eukaryota</taxon>
        <taxon>Metazoa</taxon>
        <taxon>Chordata</taxon>
        <taxon>Craniata</taxon>
        <taxon>Vertebrata</taxon>
        <taxon>Euteleostomi</taxon>
        <taxon>Lepidosauria</taxon>
        <taxon>Squamata</taxon>
        <taxon>Bifurcata</taxon>
        <taxon>Gekkota</taxon>
        <taxon>Gekkonidae</taxon>
        <taxon>Gekkoninae</taxon>
        <taxon>Gekko</taxon>
    </lineage>
</organism>
<keyword evidence="5" id="KW-0765">Sulfation</keyword>
<evidence type="ECO:0000256" key="16">
    <source>
        <dbReference type="RuleBase" id="RU000688"/>
    </source>
</evidence>
<keyword evidence="14 16" id="KW-0807">Transducer</keyword>
<dbReference type="GeneID" id="107120157"/>
<sequence length="330" mass="37766">MRQTTTKAKSFERNFLPCFYILILLLGLCGNVMVIVVLLRAKEALPGTDVFIFNLAIADILLVATLPFWAAQAIHTWVFGDYLCKVVGSIFKINFYSSIFFLVCISFDRYLSIVYVIRTYNRSNSCGILLCSLAIWCFCILLAVPDLIFLKVEFDSRQNTTSCSLNFGSSWRITLRILNQVLAFFLPLLAMAYCYTHIIFTLLKSKGFQKQKALRVILAVVAVFFLCWTPYQVVMLIDTLIEYKVLERSCEWESKVDIAETVTMSLGFLHCCLNPLLYAFIGIKFRNRFLELLEQVGCVSHAFLKRHARLLSHRKDSTWSESTEASYAGL</sequence>
<reference evidence="20" key="1">
    <citation type="submission" date="2025-08" db="UniProtKB">
        <authorList>
            <consortium name="RefSeq"/>
        </authorList>
    </citation>
    <scope>IDENTIFICATION</scope>
</reference>
<proteinExistence type="inferred from homology"/>
<evidence type="ECO:0000256" key="11">
    <source>
        <dbReference type="ARBA" id="ARBA00023157"/>
    </source>
</evidence>
<dbReference type="InterPro" id="IPR050119">
    <property type="entry name" value="CCR1-9-like"/>
</dbReference>
<evidence type="ECO:0000256" key="9">
    <source>
        <dbReference type="ARBA" id="ARBA00023040"/>
    </source>
</evidence>
<evidence type="ECO:0000256" key="6">
    <source>
        <dbReference type="ARBA" id="ARBA00022657"/>
    </source>
</evidence>
<keyword evidence="19" id="KW-1185">Reference proteome</keyword>
<name>A0ABM1KX52_GEKJA</name>
<dbReference type="InterPro" id="IPR004070">
    <property type="entry name" value="Chemokine_CXCR3"/>
</dbReference>
<dbReference type="InterPro" id="IPR000276">
    <property type="entry name" value="GPCR_Rhodpsn"/>
</dbReference>
<evidence type="ECO:0000256" key="12">
    <source>
        <dbReference type="ARBA" id="ARBA00023170"/>
    </source>
</evidence>